<dbReference type="AlphaFoldDB" id="F4RJ40"/>
<feature type="domain" description="Rapamycin-insensitive companion of mTOR N-terminal" evidence="3">
    <location>
        <begin position="1"/>
        <end position="269"/>
    </location>
</feature>
<feature type="domain" description="Rapamycin-insensitive companion of mTOR" evidence="4">
    <location>
        <begin position="753"/>
        <end position="825"/>
    </location>
</feature>
<dbReference type="GO" id="GO:0038203">
    <property type="term" value="P:TORC2 signaling"/>
    <property type="evidence" value="ECO:0007669"/>
    <property type="project" value="EnsemblFungi"/>
</dbReference>
<name>F4RJ40_MELLP</name>
<evidence type="ECO:0000313" key="5">
    <source>
        <dbReference type="EMBL" id="EGG07719.1"/>
    </source>
</evidence>
<dbReference type="SMART" id="SM01307">
    <property type="entry name" value="RICTOR_M"/>
    <property type="match status" value="1"/>
</dbReference>
<protein>
    <submittedName>
        <fullName evidence="5">Uncharacterized protein</fullName>
    </submittedName>
</protein>
<dbReference type="SUPFAM" id="SSF48371">
    <property type="entry name" value="ARM repeat"/>
    <property type="match status" value="1"/>
</dbReference>
<sequence length="1065" mass="119754">MMDKNCQTFMTTGLVRAIVAIAETSEEKLRQLAIETLGELMVRDFGLLAESDGIKVLMSSLTDGGIGSSDLAPYLAATIMAMVDRPMFRQYLRPGVDFEIALAGITEAGAASSQAHDERVRASARLIVFLMKSWTGLSSYYLPHLFTKLILLSALFEIFQIKTSTWYSTFMAGKRLTCHTQQPAKEAPEKVSERATLVEHFLAVILLVFFDVNLLETLIEITEAKPPAENILPSTLRSAQSSLEKASEVRKKASLLIAEILDLSNRVLPLHYGTRIQSLPRLFELAASFQLREDRSTGTAALREVDSLHRTKQRLASPFLSGRHRSASNSAHRINLINIDDFTFRALVIETQVLVTKDHTRWNIEKLLELMEGTLYMNPKRLEELTRSTKIMKRVLGFLHPFEGRYPYIKRTKHTSKYTKLACSTLQTLLSDSVGVRFLTEDKLVDQIGLGLRQLDPVCGFIIITDSLFSQARVEDTLAHGYFEMLGTLSRYPEGIKLMEKCKIFTSFYALCEMRSRDDLMKEVIENIDYSINGHCRLVLSKALTSTVKHVRLFSTHHLEKLISRLDLNQSSSSHHLSNNAGGIGWLIKLLITQLYDPSPEVCGLAVEILEEVCTGSIEVLETVVNMRPALENLGEVGAPLLLRFLSTSVGAKYLKEIDWTEREMDEWYRERNRDYVIQLEMYLSKVLNADGTRDEEDEELIASADGTPPPHFYGELVKTEEGRELLRSKGHFQTFLDTIRKHGLEETDLEVITELKTALWAVGNIGSSTGGLTFLEPEGVIDEIAGIAETSNVFSVRGTCCYILGLISSTLEGSELLSDSGWKSVQTPLGTLTGICVPERLNEFIVNPTWKLKKKPLPDLIHYSEFNSTLHRQILVAVANLSNHLLANNSSRTLARIKLKHRQTFQDPALFHRALTILANYPYRLLTRRYVLELFGDIGLDLNRVQEICNAGEAMRMTRSETNHTITQEYQNRNRNRRMTNEGLDEDEDDDEIEVKLNDLPIRSGTGLLEAYDKTDYFSDESEEGGVGVSSKKLIGGVGVGVGRTKEIVTHLEPMITIRGFLLS</sequence>
<dbReference type="InParanoid" id="F4RJ40"/>
<dbReference type="STRING" id="747676.F4RJ40"/>
<dbReference type="SMART" id="SM01303">
    <property type="entry name" value="RasGEF_N_2"/>
    <property type="match status" value="1"/>
</dbReference>
<dbReference type="EMBL" id="GL883103">
    <property type="protein sequence ID" value="EGG07719.1"/>
    <property type="molecule type" value="Genomic_DNA"/>
</dbReference>
<dbReference type="PANTHER" id="PTHR13298">
    <property type="entry name" value="CYTOSOLIC REGULATOR PIANISSIMO"/>
    <property type="match status" value="1"/>
</dbReference>
<evidence type="ECO:0000256" key="1">
    <source>
        <dbReference type="ARBA" id="ARBA00008878"/>
    </source>
</evidence>
<dbReference type="RefSeq" id="XP_007409051.1">
    <property type="nucleotide sequence ID" value="XM_007408989.1"/>
</dbReference>
<dbReference type="KEGG" id="mlr:MELLADRAFT_48033"/>
<dbReference type="InterPro" id="IPR029451">
    <property type="entry name" value="RICTOR_M"/>
</dbReference>
<evidence type="ECO:0000259" key="4">
    <source>
        <dbReference type="SMART" id="SM01310"/>
    </source>
</evidence>
<feature type="domain" description="Rapamycin-insensitive companion of mTOR middle" evidence="2">
    <location>
        <begin position="339"/>
        <end position="565"/>
    </location>
</feature>
<gene>
    <name evidence="5" type="ORF">MELLADRAFT_48033</name>
</gene>
<dbReference type="GO" id="GO:0005938">
    <property type="term" value="C:cell cortex"/>
    <property type="evidence" value="ECO:0007669"/>
    <property type="project" value="EnsemblFungi"/>
</dbReference>
<dbReference type="SMART" id="SM01308">
    <property type="entry name" value="RICTOR_N"/>
    <property type="match status" value="1"/>
</dbReference>
<dbReference type="GO" id="GO:0005829">
    <property type="term" value="C:cytosol"/>
    <property type="evidence" value="ECO:0007669"/>
    <property type="project" value="EnsemblFungi"/>
</dbReference>
<keyword evidence="6" id="KW-1185">Reference proteome</keyword>
<accession>F4RJ40</accession>
<dbReference type="PANTHER" id="PTHR13298:SF11">
    <property type="entry name" value="RAPAMYCIN-INSENSITIVE COMPANION OF MTOR"/>
    <property type="match status" value="1"/>
</dbReference>
<dbReference type="OrthoDB" id="271111at2759"/>
<dbReference type="FunCoup" id="F4RJ40">
    <property type="interactions" value="244"/>
</dbReference>
<dbReference type="GeneID" id="18928487"/>
<dbReference type="InterPro" id="IPR029453">
    <property type="entry name" value="Rictor_IV"/>
</dbReference>
<dbReference type="InterPro" id="IPR028267">
    <property type="entry name" value="Pianissimo_N"/>
</dbReference>
<dbReference type="Pfam" id="PF14663">
    <property type="entry name" value="RasGEF_N_2"/>
    <property type="match status" value="1"/>
</dbReference>
<comment type="similarity">
    <text evidence="1">Belongs to the RICTOR family.</text>
</comment>
<reference evidence="6" key="1">
    <citation type="journal article" date="2011" name="Proc. Natl. Acad. Sci. U.S.A.">
        <title>Obligate biotrophy features unraveled by the genomic analysis of rust fungi.</title>
        <authorList>
            <person name="Duplessis S."/>
            <person name="Cuomo C.A."/>
            <person name="Lin Y.-C."/>
            <person name="Aerts A."/>
            <person name="Tisserant E."/>
            <person name="Veneault-Fourrey C."/>
            <person name="Joly D.L."/>
            <person name="Hacquard S."/>
            <person name="Amselem J."/>
            <person name="Cantarel B.L."/>
            <person name="Chiu R."/>
            <person name="Coutinho P.M."/>
            <person name="Feau N."/>
            <person name="Field M."/>
            <person name="Frey P."/>
            <person name="Gelhaye E."/>
            <person name="Goldberg J."/>
            <person name="Grabherr M.G."/>
            <person name="Kodira C.D."/>
            <person name="Kohler A."/>
            <person name="Kuees U."/>
            <person name="Lindquist E.A."/>
            <person name="Lucas S.M."/>
            <person name="Mago R."/>
            <person name="Mauceli E."/>
            <person name="Morin E."/>
            <person name="Murat C."/>
            <person name="Pangilinan J.L."/>
            <person name="Park R."/>
            <person name="Pearson M."/>
            <person name="Quesneville H."/>
            <person name="Rouhier N."/>
            <person name="Sakthikumar S."/>
            <person name="Salamov A.A."/>
            <person name="Schmutz J."/>
            <person name="Selles B."/>
            <person name="Shapiro H."/>
            <person name="Tanguay P."/>
            <person name="Tuskan G.A."/>
            <person name="Henrissat B."/>
            <person name="Van de Peer Y."/>
            <person name="Rouze P."/>
            <person name="Ellis J.G."/>
            <person name="Dodds P.N."/>
            <person name="Schein J.E."/>
            <person name="Zhong S."/>
            <person name="Hamelin R.C."/>
            <person name="Grigoriev I.V."/>
            <person name="Szabo L.J."/>
            <person name="Martin F."/>
        </authorList>
    </citation>
    <scope>NUCLEOTIDE SEQUENCE [LARGE SCALE GENOMIC DNA]</scope>
    <source>
        <strain evidence="6">98AG31 / pathotype 3-4-7</strain>
    </source>
</reference>
<dbReference type="Pfam" id="PF14668">
    <property type="entry name" value="RICTOR_V"/>
    <property type="match status" value="1"/>
</dbReference>
<dbReference type="InterPro" id="IPR028268">
    <property type="entry name" value="Pianissimo_fam"/>
</dbReference>
<dbReference type="VEuPathDB" id="FungiDB:MELLADRAFT_48033"/>
<dbReference type="Proteomes" id="UP000001072">
    <property type="component" value="Unassembled WGS sequence"/>
</dbReference>
<evidence type="ECO:0000259" key="3">
    <source>
        <dbReference type="SMART" id="SM01308"/>
    </source>
</evidence>
<dbReference type="SMART" id="SM01310">
    <property type="entry name" value="RICTOR_V"/>
    <property type="match status" value="1"/>
</dbReference>
<dbReference type="HOGENOM" id="CLU_001013_0_0_1"/>
<dbReference type="eggNOG" id="KOG3694">
    <property type="taxonomic scope" value="Eukaryota"/>
</dbReference>
<organism evidence="6">
    <name type="scientific">Melampsora larici-populina (strain 98AG31 / pathotype 3-4-7)</name>
    <name type="common">Poplar leaf rust fungus</name>
    <dbReference type="NCBI Taxonomy" id="747676"/>
    <lineage>
        <taxon>Eukaryota</taxon>
        <taxon>Fungi</taxon>
        <taxon>Dikarya</taxon>
        <taxon>Basidiomycota</taxon>
        <taxon>Pucciniomycotina</taxon>
        <taxon>Pucciniomycetes</taxon>
        <taxon>Pucciniales</taxon>
        <taxon>Melampsoraceae</taxon>
        <taxon>Melampsora</taxon>
    </lineage>
</organism>
<evidence type="ECO:0000259" key="2">
    <source>
        <dbReference type="SMART" id="SM01307"/>
    </source>
</evidence>
<dbReference type="Pfam" id="PF14666">
    <property type="entry name" value="RICTOR_M"/>
    <property type="match status" value="1"/>
</dbReference>
<dbReference type="InterPro" id="IPR029452">
    <property type="entry name" value="RICTOR_V"/>
</dbReference>
<evidence type="ECO:0000313" key="6">
    <source>
        <dbReference type="Proteomes" id="UP000001072"/>
    </source>
</evidence>
<proteinExistence type="inferred from homology"/>
<dbReference type="Pfam" id="PF14664">
    <property type="entry name" value="RICTOR_N"/>
    <property type="match status" value="1"/>
</dbReference>
<dbReference type="GO" id="GO:0031932">
    <property type="term" value="C:TORC2 complex"/>
    <property type="evidence" value="ECO:0007669"/>
    <property type="project" value="EnsemblFungi"/>
</dbReference>
<dbReference type="InterPro" id="IPR016024">
    <property type="entry name" value="ARM-type_fold"/>
</dbReference>